<comment type="caution">
    <text evidence="2">The sequence shown here is derived from an EMBL/GenBank/DDBJ whole genome shotgun (WGS) entry which is preliminary data.</text>
</comment>
<gene>
    <name evidence="2" type="ORF">POCULU_LOCUS5980</name>
</gene>
<dbReference type="OrthoDB" id="2322839at2759"/>
<keyword evidence="3" id="KW-1185">Reference proteome</keyword>
<feature type="transmembrane region" description="Helical" evidence="1">
    <location>
        <begin position="46"/>
        <end position="66"/>
    </location>
</feature>
<dbReference type="EMBL" id="CAJVPJ010001008">
    <property type="protein sequence ID" value="CAG8570687.1"/>
    <property type="molecule type" value="Genomic_DNA"/>
</dbReference>
<dbReference type="Proteomes" id="UP000789572">
    <property type="component" value="Unassembled WGS sequence"/>
</dbReference>
<proteinExistence type="predicted"/>
<feature type="transmembrane region" description="Helical" evidence="1">
    <location>
        <begin position="73"/>
        <end position="93"/>
    </location>
</feature>
<keyword evidence="1" id="KW-1133">Transmembrane helix</keyword>
<accession>A0A9N9BPD3</accession>
<organism evidence="2 3">
    <name type="scientific">Paraglomus occultum</name>
    <dbReference type="NCBI Taxonomy" id="144539"/>
    <lineage>
        <taxon>Eukaryota</taxon>
        <taxon>Fungi</taxon>
        <taxon>Fungi incertae sedis</taxon>
        <taxon>Mucoromycota</taxon>
        <taxon>Glomeromycotina</taxon>
        <taxon>Glomeromycetes</taxon>
        <taxon>Paraglomerales</taxon>
        <taxon>Paraglomeraceae</taxon>
        <taxon>Paraglomus</taxon>
    </lineage>
</organism>
<evidence type="ECO:0000313" key="2">
    <source>
        <dbReference type="EMBL" id="CAG8570687.1"/>
    </source>
</evidence>
<evidence type="ECO:0000256" key="1">
    <source>
        <dbReference type="SAM" id="Phobius"/>
    </source>
</evidence>
<dbReference type="AlphaFoldDB" id="A0A9N9BPD3"/>
<evidence type="ECO:0000313" key="3">
    <source>
        <dbReference type="Proteomes" id="UP000789572"/>
    </source>
</evidence>
<keyword evidence="1" id="KW-0812">Transmembrane</keyword>
<protein>
    <submittedName>
        <fullName evidence="2">7803_t:CDS:1</fullName>
    </submittedName>
</protein>
<keyword evidence="1" id="KW-0472">Membrane</keyword>
<name>A0A9N9BPD3_9GLOM</name>
<reference evidence="2" key="1">
    <citation type="submission" date="2021-06" db="EMBL/GenBank/DDBJ databases">
        <authorList>
            <person name="Kallberg Y."/>
            <person name="Tangrot J."/>
            <person name="Rosling A."/>
        </authorList>
    </citation>
    <scope>NUCLEOTIDE SEQUENCE</scope>
    <source>
        <strain evidence="2">IA702</strain>
    </source>
</reference>
<sequence>MLDLTPDQWLQLLQEAWQHVVNSFNMTEVVQSLKTNISAVVADTDVVILIGVFLVLYIAFSVARYILGTVMKLARFALFLGLIVGIYWIYLSIDPAKGNEELRTTTKKVVQQVKGVMRDVVDEL</sequence>